<proteinExistence type="predicted"/>
<protein>
    <submittedName>
        <fullName evidence="2">Uncharacterized protein</fullName>
    </submittedName>
</protein>
<keyword evidence="1" id="KW-1185">Reference proteome</keyword>
<evidence type="ECO:0000313" key="2">
    <source>
        <dbReference type="WBParaSite" id="nRc.2.0.1.t37790-RA"/>
    </source>
</evidence>
<organism evidence="1 2">
    <name type="scientific">Romanomermis culicivorax</name>
    <name type="common">Nematode worm</name>
    <dbReference type="NCBI Taxonomy" id="13658"/>
    <lineage>
        <taxon>Eukaryota</taxon>
        <taxon>Metazoa</taxon>
        <taxon>Ecdysozoa</taxon>
        <taxon>Nematoda</taxon>
        <taxon>Enoplea</taxon>
        <taxon>Dorylaimia</taxon>
        <taxon>Mermithida</taxon>
        <taxon>Mermithoidea</taxon>
        <taxon>Mermithidae</taxon>
        <taxon>Romanomermis</taxon>
    </lineage>
</organism>
<dbReference type="Proteomes" id="UP000887565">
    <property type="component" value="Unplaced"/>
</dbReference>
<dbReference type="AlphaFoldDB" id="A0A915KHC7"/>
<dbReference type="WBParaSite" id="nRc.2.0.1.t37790-RA">
    <property type="protein sequence ID" value="nRc.2.0.1.t37790-RA"/>
    <property type="gene ID" value="nRc.2.0.1.g37790"/>
</dbReference>
<name>A0A915KHC7_ROMCU</name>
<evidence type="ECO:0000313" key="1">
    <source>
        <dbReference type="Proteomes" id="UP000887565"/>
    </source>
</evidence>
<accession>A0A915KHC7</accession>
<reference evidence="2" key="1">
    <citation type="submission" date="2022-11" db="UniProtKB">
        <authorList>
            <consortium name="WormBaseParasite"/>
        </authorList>
    </citation>
    <scope>IDENTIFICATION</scope>
</reference>
<sequence>MDQNRVPKTRITADRIFSLKLVFIVPKTRITTNQSSDPDPSQKCLKHGLLSWITLDGWAFNIASTKNFKTLTNFGAHLYVSLARLFSDNIKAYKQMKQKIVKNIPVLTQKRSKICRNFSLKNGNTAFFIVHQLMFTIRKN</sequence>